<evidence type="ECO:0000256" key="1">
    <source>
        <dbReference type="ARBA" id="ARBA00022649"/>
    </source>
</evidence>
<dbReference type="STRING" id="1227456.C450_20701"/>
<protein>
    <submittedName>
        <fullName evidence="2">Uncharacterized protein</fullName>
    </submittedName>
</protein>
<dbReference type="InterPro" id="IPR009956">
    <property type="entry name" value="Post-segregation_anti-tox_CcdA"/>
</dbReference>
<organism evidence="2 3">
    <name type="scientific">Halococcus salifodinae DSM 8989</name>
    <dbReference type="NCBI Taxonomy" id="1227456"/>
    <lineage>
        <taxon>Archaea</taxon>
        <taxon>Methanobacteriati</taxon>
        <taxon>Methanobacteriota</taxon>
        <taxon>Stenosarchaea group</taxon>
        <taxon>Halobacteria</taxon>
        <taxon>Halobacteriales</taxon>
        <taxon>Halococcaceae</taxon>
        <taxon>Halococcus</taxon>
    </lineage>
</organism>
<sequence length="75" mass="8783">MTTVSIRVPDELKQQADELDLNKSEVMRSALAEEVRRRRRQRMDERRNRISALDVDLSDDEIAAAVRKSRDEDAR</sequence>
<evidence type="ECO:0000313" key="3">
    <source>
        <dbReference type="Proteomes" id="UP000011625"/>
    </source>
</evidence>
<dbReference type="RefSeq" id="WP_005047037.1">
    <property type="nucleotide sequence ID" value="NZ_AOME01000108.1"/>
</dbReference>
<dbReference type="Proteomes" id="UP000011625">
    <property type="component" value="Unassembled WGS sequence"/>
</dbReference>
<proteinExistence type="predicted"/>
<evidence type="ECO:0000313" key="2">
    <source>
        <dbReference type="EMBL" id="EMA47777.1"/>
    </source>
</evidence>
<keyword evidence="3" id="KW-1185">Reference proteome</keyword>
<dbReference type="Pfam" id="PF07362">
    <property type="entry name" value="CcdA"/>
    <property type="match status" value="1"/>
</dbReference>
<keyword evidence="1" id="KW-1277">Toxin-antitoxin system</keyword>
<dbReference type="OrthoDB" id="45710at2157"/>
<accession>M0MPY5</accession>
<dbReference type="AlphaFoldDB" id="M0MPY5"/>
<reference evidence="2 3" key="1">
    <citation type="journal article" date="2014" name="PLoS Genet.">
        <title>Phylogenetically driven sequencing of extremely halophilic archaea reveals strategies for static and dynamic osmo-response.</title>
        <authorList>
            <person name="Becker E.A."/>
            <person name="Seitzer P.M."/>
            <person name="Tritt A."/>
            <person name="Larsen D."/>
            <person name="Krusor M."/>
            <person name="Yao A.I."/>
            <person name="Wu D."/>
            <person name="Madern D."/>
            <person name="Eisen J.A."/>
            <person name="Darling A.E."/>
            <person name="Facciotti M.T."/>
        </authorList>
    </citation>
    <scope>NUCLEOTIDE SEQUENCE [LARGE SCALE GENOMIC DNA]</scope>
    <source>
        <strain evidence="2 3">DSM 8989</strain>
    </source>
</reference>
<dbReference type="PATRIC" id="fig|1227456.3.peg.4173"/>
<name>M0MPY5_9EURY</name>
<gene>
    <name evidence="2" type="ORF">C450_20701</name>
</gene>
<dbReference type="EMBL" id="AOME01000108">
    <property type="protein sequence ID" value="EMA47777.1"/>
    <property type="molecule type" value="Genomic_DNA"/>
</dbReference>
<comment type="caution">
    <text evidence="2">The sequence shown here is derived from an EMBL/GenBank/DDBJ whole genome shotgun (WGS) entry which is preliminary data.</text>
</comment>